<name>A0A4S3K4J4_9GAMM</name>
<proteinExistence type="inferred from homology"/>
<dbReference type="InterPro" id="IPR006183">
    <property type="entry name" value="Pgluconate_DH"/>
</dbReference>
<dbReference type="RefSeq" id="WP_133880357.1">
    <property type="nucleotide sequence ID" value="NZ_MWIN01000012.1"/>
</dbReference>
<dbReference type="GO" id="GO:0006098">
    <property type="term" value="P:pentose-phosphate shunt"/>
    <property type="evidence" value="ECO:0007669"/>
    <property type="project" value="UniProtKB-UniPathway"/>
</dbReference>
<dbReference type="SMART" id="SM01350">
    <property type="entry name" value="6PGD"/>
    <property type="match status" value="1"/>
</dbReference>
<keyword evidence="4" id="KW-0311">Gluconate utilization</keyword>
<protein>
    <submittedName>
        <fullName evidence="6">6-phosphogluconate dehydrogenase (Decarboxylating)</fullName>
    </submittedName>
</protein>
<dbReference type="EMBL" id="SOBT01000008">
    <property type="protein sequence ID" value="TDU31798.1"/>
    <property type="molecule type" value="Genomic_DNA"/>
</dbReference>
<evidence type="ECO:0000259" key="5">
    <source>
        <dbReference type="SMART" id="SM01350"/>
    </source>
</evidence>
<dbReference type="GO" id="GO:0004616">
    <property type="term" value="F:phosphogluconate dehydrogenase (decarboxylating) activity"/>
    <property type="evidence" value="ECO:0007669"/>
    <property type="project" value="InterPro"/>
</dbReference>
<dbReference type="SUPFAM" id="SSF48179">
    <property type="entry name" value="6-phosphogluconate dehydrogenase C-terminal domain-like"/>
    <property type="match status" value="1"/>
</dbReference>
<keyword evidence="7" id="KW-1185">Reference proteome</keyword>
<dbReference type="InterPro" id="IPR036291">
    <property type="entry name" value="NAD(P)-bd_dom_sf"/>
</dbReference>
<dbReference type="InterPro" id="IPR004849">
    <property type="entry name" value="6DGDH_YqeC"/>
</dbReference>
<dbReference type="SUPFAM" id="SSF51735">
    <property type="entry name" value="NAD(P)-binding Rossmann-fold domains"/>
    <property type="match status" value="1"/>
</dbReference>
<dbReference type="NCBIfam" id="NF007161">
    <property type="entry name" value="PRK09599.1"/>
    <property type="match status" value="1"/>
</dbReference>
<dbReference type="InterPro" id="IPR013328">
    <property type="entry name" value="6PGD_dom2"/>
</dbReference>
<dbReference type="PRINTS" id="PR00076">
    <property type="entry name" value="6PGDHDRGNASE"/>
</dbReference>
<dbReference type="Gene3D" id="3.40.50.720">
    <property type="entry name" value="NAD(P)-binding Rossmann-like Domain"/>
    <property type="match status" value="1"/>
</dbReference>
<evidence type="ECO:0000313" key="6">
    <source>
        <dbReference type="EMBL" id="TDU31798.1"/>
    </source>
</evidence>
<dbReference type="OrthoDB" id="9804542at2"/>
<keyword evidence="3" id="KW-0560">Oxidoreductase</keyword>
<dbReference type="GO" id="GO:0050661">
    <property type="term" value="F:NADP binding"/>
    <property type="evidence" value="ECO:0007669"/>
    <property type="project" value="InterPro"/>
</dbReference>
<feature type="domain" description="6-phosphogluconate dehydrogenase C-terminal" evidence="5">
    <location>
        <begin position="185"/>
        <end position="324"/>
    </location>
</feature>
<evidence type="ECO:0000256" key="2">
    <source>
        <dbReference type="ARBA" id="ARBA00008419"/>
    </source>
</evidence>
<gene>
    <name evidence="6" type="ORF">DFR24_1180</name>
</gene>
<reference evidence="6 7" key="1">
    <citation type="submission" date="2019-03" db="EMBL/GenBank/DDBJ databases">
        <title>Genomic Encyclopedia of Type Strains, Phase IV (KMG-IV): sequencing the most valuable type-strain genomes for metagenomic binning, comparative biology and taxonomic classification.</title>
        <authorList>
            <person name="Goeker M."/>
        </authorList>
    </citation>
    <scope>NUCLEOTIDE SEQUENCE [LARGE SCALE GENOMIC DNA]</scope>
    <source>
        <strain evidence="6 7">DSM 26377</strain>
    </source>
</reference>
<comment type="similarity">
    <text evidence="2">Belongs to the 6-phosphogluconate dehydrogenase family.</text>
</comment>
<dbReference type="Gene3D" id="1.10.1040.10">
    <property type="entry name" value="N-(1-d-carboxylethyl)-l-norvaline Dehydrogenase, domain 2"/>
    <property type="match status" value="1"/>
</dbReference>
<accession>A0A4S3K4J4</accession>
<dbReference type="NCBIfam" id="TIGR00872">
    <property type="entry name" value="gnd_rel"/>
    <property type="match status" value="1"/>
</dbReference>
<dbReference type="AlphaFoldDB" id="A0A4S3K4J4"/>
<dbReference type="PANTHER" id="PTHR11811">
    <property type="entry name" value="6-PHOSPHOGLUCONATE DEHYDROGENASE"/>
    <property type="match status" value="1"/>
</dbReference>
<dbReference type="InterPro" id="IPR008927">
    <property type="entry name" value="6-PGluconate_DH-like_C_sf"/>
</dbReference>
<dbReference type="UniPathway" id="UPA00115"/>
<comment type="pathway">
    <text evidence="1">Carbohydrate degradation; pentose phosphate pathway.</text>
</comment>
<evidence type="ECO:0000256" key="4">
    <source>
        <dbReference type="ARBA" id="ARBA00023064"/>
    </source>
</evidence>
<dbReference type="InterPro" id="IPR006115">
    <property type="entry name" value="6PGDH_NADP-bd"/>
</dbReference>
<evidence type="ECO:0000256" key="1">
    <source>
        <dbReference type="ARBA" id="ARBA00004959"/>
    </source>
</evidence>
<dbReference type="InterPro" id="IPR006114">
    <property type="entry name" value="6PGDH_C"/>
</dbReference>
<dbReference type="Pfam" id="PF00393">
    <property type="entry name" value="6PGD"/>
    <property type="match status" value="1"/>
</dbReference>
<evidence type="ECO:0000313" key="7">
    <source>
        <dbReference type="Proteomes" id="UP000295341"/>
    </source>
</evidence>
<organism evidence="6 7">
    <name type="scientific">Panacagrimonas perspica</name>
    <dbReference type="NCBI Taxonomy" id="381431"/>
    <lineage>
        <taxon>Bacteria</taxon>
        <taxon>Pseudomonadati</taxon>
        <taxon>Pseudomonadota</taxon>
        <taxon>Gammaproteobacteria</taxon>
        <taxon>Nevskiales</taxon>
        <taxon>Nevskiaceae</taxon>
        <taxon>Panacagrimonas</taxon>
    </lineage>
</organism>
<evidence type="ECO:0000256" key="3">
    <source>
        <dbReference type="ARBA" id="ARBA00023002"/>
    </source>
</evidence>
<dbReference type="Proteomes" id="UP000295341">
    <property type="component" value="Unassembled WGS sequence"/>
</dbReference>
<dbReference type="GO" id="GO:0019521">
    <property type="term" value="P:D-gluconate metabolic process"/>
    <property type="evidence" value="ECO:0007669"/>
    <property type="project" value="UniProtKB-KW"/>
</dbReference>
<comment type="caution">
    <text evidence="6">The sequence shown here is derived from an EMBL/GenBank/DDBJ whole genome shotgun (WGS) entry which is preliminary data.</text>
</comment>
<dbReference type="Pfam" id="PF03446">
    <property type="entry name" value="NAD_binding_2"/>
    <property type="match status" value="1"/>
</dbReference>
<sequence length="325" mass="35281">MQIGMVGLGRMGANLSRRLMRAGHEVVAFDINTGAVNALAQDGAVGVTSLDELIARLAPPRAIWLMLPHGDNTENSLQFIAQRLQRDDILIDGGNSHFHDDVRRAAQLAERGIRYLDVGTSGGVHGLERGYCLMVGGDASAFERLDPIFSTLAPGRGDIPATGSREGFDRRAEQGYLYCGPAGAGHFVKMIHNGIEYGMMQAMAEGFDILRNAGKSSLPEGHRYDFPLADVAELWRRGSVVSSWLLDLTAEALAENPTLSRFSGVVEDSGEGRWTVQAAIDEAVPAEVLTAALFARFRSRQDHTFAEKLLSAMRYKFGGHVEKPA</sequence>